<evidence type="ECO:0000256" key="1">
    <source>
        <dbReference type="SAM" id="MobiDB-lite"/>
    </source>
</evidence>
<protein>
    <submittedName>
        <fullName evidence="4">SUEL-type lectin domain-containing protein</fullName>
    </submittedName>
</protein>
<evidence type="ECO:0000313" key="3">
    <source>
        <dbReference type="Proteomes" id="UP000272942"/>
    </source>
</evidence>
<reference evidence="4" key="1">
    <citation type="submission" date="2016-06" db="UniProtKB">
        <authorList>
            <consortium name="WormBaseParasite"/>
        </authorList>
    </citation>
    <scope>IDENTIFICATION</scope>
</reference>
<dbReference type="Gene3D" id="2.60.120.740">
    <property type="match status" value="1"/>
</dbReference>
<organism evidence="4">
    <name type="scientific">Echinostoma caproni</name>
    <dbReference type="NCBI Taxonomy" id="27848"/>
    <lineage>
        <taxon>Eukaryota</taxon>
        <taxon>Metazoa</taxon>
        <taxon>Spiralia</taxon>
        <taxon>Lophotrochozoa</taxon>
        <taxon>Platyhelminthes</taxon>
        <taxon>Trematoda</taxon>
        <taxon>Digenea</taxon>
        <taxon>Plagiorchiida</taxon>
        <taxon>Echinostomata</taxon>
        <taxon>Echinostomatoidea</taxon>
        <taxon>Echinostomatidae</taxon>
        <taxon>Echinostoma</taxon>
    </lineage>
</organism>
<dbReference type="WBParaSite" id="ECPE_0000475701-mRNA-1">
    <property type="protein sequence ID" value="ECPE_0000475701-mRNA-1"/>
    <property type="gene ID" value="ECPE_0000475701"/>
</dbReference>
<reference evidence="2 3" key="2">
    <citation type="submission" date="2018-11" db="EMBL/GenBank/DDBJ databases">
        <authorList>
            <consortium name="Pathogen Informatics"/>
        </authorList>
    </citation>
    <scope>NUCLEOTIDE SEQUENCE [LARGE SCALE GENOMIC DNA]</scope>
    <source>
        <strain evidence="2 3">Egypt</strain>
    </source>
</reference>
<dbReference type="Proteomes" id="UP000272942">
    <property type="component" value="Unassembled WGS sequence"/>
</dbReference>
<name>A0A183ACR0_9TREM</name>
<dbReference type="OrthoDB" id="6250977at2759"/>
<sequence>MLHCPSGAFVHITDAIVGQTFTTDSPCPHTGHLDNKGDPVAIDPAQRVQCAPTSIVSVVQQLCQGMNTCDIVRKLSRTEANLECQYTAFLRVNYTCFPAYAQQEVVCADSYVELSCASLGSEATLLLLRAQLGSHPLSTDESAPTGKSKPCSNTVDQGTCH</sequence>
<gene>
    <name evidence="2" type="ORF">ECPE_LOCUS4745</name>
</gene>
<dbReference type="AlphaFoldDB" id="A0A183ACR0"/>
<keyword evidence="3" id="KW-1185">Reference proteome</keyword>
<proteinExistence type="predicted"/>
<feature type="region of interest" description="Disordered" evidence="1">
    <location>
        <begin position="136"/>
        <end position="161"/>
    </location>
</feature>
<dbReference type="CDD" id="cd22823">
    <property type="entry name" value="Gal_Rha_Lectin"/>
    <property type="match status" value="1"/>
</dbReference>
<accession>A0A183ACR0</accession>
<dbReference type="InterPro" id="IPR043159">
    <property type="entry name" value="Lectin_gal-bd_sf"/>
</dbReference>
<feature type="compositionally biased region" description="Polar residues" evidence="1">
    <location>
        <begin position="150"/>
        <end position="161"/>
    </location>
</feature>
<evidence type="ECO:0000313" key="2">
    <source>
        <dbReference type="EMBL" id="VDP73535.1"/>
    </source>
</evidence>
<dbReference type="EMBL" id="UZAN01041601">
    <property type="protein sequence ID" value="VDP73535.1"/>
    <property type="molecule type" value="Genomic_DNA"/>
</dbReference>
<evidence type="ECO:0000313" key="4">
    <source>
        <dbReference type="WBParaSite" id="ECPE_0000475701-mRNA-1"/>
    </source>
</evidence>